<protein>
    <submittedName>
        <fullName evidence="1">Uncharacterized protein</fullName>
    </submittedName>
</protein>
<dbReference type="Proteomes" id="UP000179251">
    <property type="component" value="Unassembled WGS sequence"/>
</dbReference>
<dbReference type="AlphaFoldDB" id="A0A1F5VER0"/>
<name>A0A1F5VER0_9BACT</name>
<comment type="caution">
    <text evidence="1">The sequence shown here is derived from an EMBL/GenBank/DDBJ whole genome shotgun (WGS) entry which is preliminary data.</text>
</comment>
<evidence type="ECO:0000313" key="1">
    <source>
        <dbReference type="EMBL" id="OGF61896.1"/>
    </source>
</evidence>
<dbReference type="EMBL" id="MFHD01000024">
    <property type="protein sequence ID" value="OGF61896.1"/>
    <property type="molecule type" value="Genomic_DNA"/>
</dbReference>
<gene>
    <name evidence="1" type="ORF">A2834_00230</name>
</gene>
<organism evidence="1 2">
    <name type="scientific">Candidatus Giovannonibacteria bacterium RIFCSPHIGHO2_01_FULL_45_23</name>
    <dbReference type="NCBI Taxonomy" id="1798325"/>
    <lineage>
        <taxon>Bacteria</taxon>
        <taxon>Candidatus Giovannoniibacteriota</taxon>
    </lineage>
</organism>
<dbReference type="STRING" id="1798325.A2834_00230"/>
<accession>A0A1F5VER0</accession>
<evidence type="ECO:0000313" key="2">
    <source>
        <dbReference type="Proteomes" id="UP000179251"/>
    </source>
</evidence>
<reference evidence="1 2" key="1">
    <citation type="journal article" date="2016" name="Nat. Commun.">
        <title>Thousands of microbial genomes shed light on interconnected biogeochemical processes in an aquifer system.</title>
        <authorList>
            <person name="Anantharaman K."/>
            <person name="Brown C.T."/>
            <person name="Hug L.A."/>
            <person name="Sharon I."/>
            <person name="Castelle C.J."/>
            <person name="Probst A.J."/>
            <person name="Thomas B.C."/>
            <person name="Singh A."/>
            <person name="Wilkins M.J."/>
            <person name="Karaoz U."/>
            <person name="Brodie E.L."/>
            <person name="Williams K.H."/>
            <person name="Hubbard S.S."/>
            <person name="Banfield J.F."/>
        </authorList>
    </citation>
    <scope>NUCLEOTIDE SEQUENCE [LARGE SCALE GENOMIC DNA]</scope>
</reference>
<sequence length="95" mass="10785">MTKKSKKLQVAPMMEQGLALKLIDSVVKRCFKTFSVQAESPAVLESIQKKFREEVVLAIAEVYAIVPDGYKLDKKTIKLVENFLKKQDAENQRGK</sequence>
<proteinExistence type="predicted"/>